<feature type="coiled-coil region" evidence="2">
    <location>
        <begin position="108"/>
        <end position="135"/>
    </location>
</feature>
<gene>
    <name evidence="5" type="ORF">QBC40DRAFT_350314</name>
</gene>
<evidence type="ECO:0000313" key="6">
    <source>
        <dbReference type="Proteomes" id="UP001303160"/>
    </source>
</evidence>
<evidence type="ECO:0000256" key="2">
    <source>
        <dbReference type="SAM" id="Coils"/>
    </source>
</evidence>
<proteinExistence type="predicted"/>
<feature type="domain" description="DUF7791" evidence="4">
    <location>
        <begin position="599"/>
        <end position="669"/>
    </location>
</feature>
<comment type="caution">
    <text evidence="5">The sequence shown here is derived from an EMBL/GenBank/DDBJ whole genome shotgun (WGS) entry which is preliminary data.</text>
</comment>
<dbReference type="SUPFAM" id="SSF52540">
    <property type="entry name" value="P-loop containing nucleoside triphosphate hydrolases"/>
    <property type="match status" value="1"/>
</dbReference>
<dbReference type="AlphaFoldDB" id="A0AAN6XCW5"/>
<protein>
    <recommendedName>
        <fullName evidence="7">NACHT domain-containing protein</fullName>
    </recommendedName>
</protein>
<organism evidence="5 6">
    <name type="scientific">Triangularia verruculosa</name>
    <dbReference type="NCBI Taxonomy" id="2587418"/>
    <lineage>
        <taxon>Eukaryota</taxon>
        <taxon>Fungi</taxon>
        <taxon>Dikarya</taxon>
        <taxon>Ascomycota</taxon>
        <taxon>Pezizomycotina</taxon>
        <taxon>Sordariomycetes</taxon>
        <taxon>Sordariomycetidae</taxon>
        <taxon>Sordariales</taxon>
        <taxon>Podosporaceae</taxon>
        <taxon>Triangularia</taxon>
    </lineage>
</organism>
<dbReference type="Proteomes" id="UP001303160">
    <property type="component" value="Unassembled WGS sequence"/>
</dbReference>
<evidence type="ECO:0008006" key="7">
    <source>
        <dbReference type="Google" id="ProtNLM"/>
    </source>
</evidence>
<dbReference type="EMBL" id="MU863948">
    <property type="protein sequence ID" value="KAK4198315.1"/>
    <property type="molecule type" value="Genomic_DNA"/>
</dbReference>
<dbReference type="PANTHER" id="PTHR10039">
    <property type="entry name" value="AMELOGENIN"/>
    <property type="match status" value="1"/>
</dbReference>
<feature type="domain" description="Nephrocystin 3-like N-terminal" evidence="3">
    <location>
        <begin position="261"/>
        <end position="441"/>
    </location>
</feature>
<evidence type="ECO:0000259" key="3">
    <source>
        <dbReference type="Pfam" id="PF24883"/>
    </source>
</evidence>
<name>A0AAN6XCW5_9PEZI</name>
<dbReference type="Pfam" id="PF24883">
    <property type="entry name" value="NPHP3_N"/>
    <property type="match status" value="1"/>
</dbReference>
<dbReference type="InterPro" id="IPR056884">
    <property type="entry name" value="NPHP3-like_N"/>
</dbReference>
<evidence type="ECO:0000259" key="4">
    <source>
        <dbReference type="Pfam" id="PF25053"/>
    </source>
</evidence>
<dbReference type="Gene3D" id="3.40.50.300">
    <property type="entry name" value="P-loop containing nucleotide triphosphate hydrolases"/>
    <property type="match status" value="1"/>
</dbReference>
<dbReference type="PANTHER" id="PTHR10039:SF5">
    <property type="entry name" value="NACHT DOMAIN-CONTAINING PROTEIN"/>
    <property type="match status" value="1"/>
</dbReference>
<accession>A0AAN6XCW5</accession>
<dbReference type="InterPro" id="IPR056693">
    <property type="entry name" value="DUF7791"/>
</dbReference>
<reference evidence="5" key="2">
    <citation type="submission" date="2023-05" db="EMBL/GenBank/DDBJ databases">
        <authorList>
            <consortium name="Lawrence Berkeley National Laboratory"/>
            <person name="Steindorff A."/>
            <person name="Hensen N."/>
            <person name="Bonometti L."/>
            <person name="Westerberg I."/>
            <person name="Brannstrom I.O."/>
            <person name="Guillou S."/>
            <person name="Cros-Aarteil S."/>
            <person name="Calhoun S."/>
            <person name="Haridas S."/>
            <person name="Kuo A."/>
            <person name="Mondo S."/>
            <person name="Pangilinan J."/>
            <person name="Riley R."/>
            <person name="Labutti K."/>
            <person name="Andreopoulos B."/>
            <person name="Lipzen A."/>
            <person name="Chen C."/>
            <person name="Yanf M."/>
            <person name="Daum C."/>
            <person name="Ng V."/>
            <person name="Clum A."/>
            <person name="Ohm R."/>
            <person name="Martin F."/>
            <person name="Silar P."/>
            <person name="Natvig D."/>
            <person name="Lalanne C."/>
            <person name="Gautier V."/>
            <person name="Ament-Velasquez S.L."/>
            <person name="Kruys A."/>
            <person name="Hutchinson M.I."/>
            <person name="Powell A.J."/>
            <person name="Barry K."/>
            <person name="Miller A.N."/>
            <person name="Grigoriev I.V."/>
            <person name="Debuchy R."/>
            <person name="Gladieux P."/>
            <person name="Thoren M.H."/>
            <person name="Johannesson H."/>
        </authorList>
    </citation>
    <scope>NUCLEOTIDE SEQUENCE</scope>
    <source>
        <strain evidence="5">CBS 315.58</strain>
    </source>
</reference>
<dbReference type="Pfam" id="PF25053">
    <property type="entry name" value="DUF7791"/>
    <property type="match status" value="1"/>
</dbReference>
<reference evidence="5" key="1">
    <citation type="journal article" date="2023" name="Mol. Phylogenet. Evol.">
        <title>Genome-scale phylogeny and comparative genomics of the fungal order Sordariales.</title>
        <authorList>
            <person name="Hensen N."/>
            <person name="Bonometti L."/>
            <person name="Westerberg I."/>
            <person name="Brannstrom I.O."/>
            <person name="Guillou S."/>
            <person name="Cros-Aarteil S."/>
            <person name="Calhoun S."/>
            <person name="Haridas S."/>
            <person name="Kuo A."/>
            <person name="Mondo S."/>
            <person name="Pangilinan J."/>
            <person name="Riley R."/>
            <person name="LaButti K."/>
            <person name="Andreopoulos B."/>
            <person name="Lipzen A."/>
            <person name="Chen C."/>
            <person name="Yan M."/>
            <person name="Daum C."/>
            <person name="Ng V."/>
            <person name="Clum A."/>
            <person name="Steindorff A."/>
            <person name="Ohm R.A."/>
            <person name="Martin F."/>
            <person name="Silar P."/>
            <person name="Natvig D.O."/>
            <person name="Lalanne C."/>
            <person name="Gautier V."/>
            <person name="Ament-Velasquez S.L."/>
            <person name="Kruys A."/>
            <person name="Hutchinson M.I."/>
            <person name="Powell A.J."/>
            <person name="Barry K."/>
            <person name="Miller A.N."/>
            <person name="Grigoriev I.V."/>
            <person name="Debuchy R."/>
            <person name="Gladieux P."/>
            <person name="Hiltunen Thoren M."/>
            <person name="Johannesson H."/>
        </authorList>
    </citation>
    <scope>NUCLEOTIDE SEQUENCE</scope>
    <source>
        <strain evidence="5">CBS 315.58</strain>
    </source>
</reference>
<keyword evidence="6" id="KW-1185">Reference proteome</keyword>
<keyword evidence="2" id="KW-0175">Coiled coil</keyword>
<dbReference type="InterPro" id="IPR027417">
    <property type="entry name" value="P-loop_NTPase"/>
</dbReference>
<evidence type="ECO:0000313" key="5">
    <source>
        <dbReference type="EMBL" id="KAK4198315.1"/>
    </source>
</evidence>
<evidence type="ECO:0000256" key="1">
    <source>
        <dbReference type="ARBA" id="ARBA00022737"/>
    </source>
</evidence>
<sequence length="1099" mass="125431">MDPISAFALAVNVLSTVEIAAKTGKTLWELYKSTSGFTKETEDLISAMQQLDATLVELSAPTLELNASTKTAAHKCSQAIKEIRIIIDRCQVQKQSSALSSFKAKVKTTKQKTKLQDLQNQLEKWTAQLRIALAIATKSDITRMKQLLEASEVHLRDFIPKLDTINQELTKLDENTGLLRMLKDVLCVSEASLEAMNQVAILRALQPATADMRFEDVKDPASDTFRWILDPDEVYSTSDVTSVSADSDTSEENAERQEVSRHFIEWLKTGSGLFHIAGKPGAGKSTLMKYLATHSTTRSHLESWAAHGSPNRQLILSRFFFWKLGNYEQKTMRGLFRGIVYDILKENASVAKILFPEHWAPKRYATFTSAHSGQPRISEAQIRAAFNKLFTDQEILGQFRICLFIDGLDEFEEPTQSLWDFCTKLNSWAESEHVKLCVSSREETPILEALSLAQRITLHTLTRADVSKLVRSRLNSNSSFQRYTSEERSRVRWLIVGNAAGVFLWVVLLLKLVEEELASQTATFRSLCRLIETAPTELDDFFKRIFDSIPKHHRRGAYYVFALLLRRWGYCVRGDGSQKSNGGYFGDLSLIGLSYILGVFADCESSHRNTHLASPVRPCDDENEYRERELTTTLRLQSWCRGLVETRHSDGIQAVVFTHRSVSDFLCSELWRFASDWCIDDNWVAEGILTVHLGELNAFRVECTGPVEKDSSSHFENMHIRLTAVISCIAQTTRFIPAPPVSRIFTLLDQIDTNIAPDRATICNPLFAWSWWLSLPPIYVMALDSEVPLTDYLMWKITNSEFLQNCFTRLSLFASIVSSIRSRLDSWTRFDVSLALKTLLESGISPNITYPYFLKRHEQSFTITEWHDYLNSSADRNDFAIEAPSPWRETLSALVAYIATSRKGSIRESVWNEFEVWLQFGAQIPAEILVILSSDQRGIVFTVGFQFPKEKAQIAPNPFEWIFKGSEKALTVYLQNLKNPVSALARDSQEWKPPPFDRSLTRVLRGVEMSWSNFISESVQEHLVEANEKYFDNNWIYNVSWSKSLRKWICDGPQPYWDDDLEEWVLKECKHDPEERQTLRLEEQGGDVDSIDDLCMKSL</sequence>
<keyword evidence="1" id="KW-0677">Repeat</keyword>